<reference evidence="10" key="1">
    <citation type="journal article" date="2020" name="Phytopathology">
        <title>Genome Sequence Resources of Colletotrichum truncatum, C. plurivorum, C. musicola, and C. sojae: Four Species Pathogenic to Soybean (Glycine max).</title>
        <authorList>
            <person name="Rogerio F."/>
            <person name="Boufleur T.R."/>
            <person name="Ciampi-Guillardi M."/>
            <person name="Sukno S.A."/>
            <person name="Thon M.R."/>
            <person name="Massola Junior N.S."/>
            <person name="Baroncelli R."/>
        </authorList>
    </citation>
    <scope>NUCLEOTIDE SEQUENCE</scope>
    <source>
        <strain evidence="10">LFN0074</strain>
    </source>
</reference>
<comment type="catalytic activity">
    <reaction evidence="7">
        <text>2-deoxy-D-ribose 5-phosphate = D-glyceraldehyde 3-phosphate + acetaldehyde</text>
        <dbReference type="Rhea" id="RHEA:12821"/>
        <dbReference type="ChEBI" id="CHEBI:15343"/>
        <dbReference type="ChEBI" id="CHEBI:59776"/>
        <dbReference type="ChEBI" id="CHEBI:62877"/>
        <dbReference type="EC" id="4.1.2.4"/>
    </reaction>
</comment>
<evidence type="ECO:0000256" key="5">
    <source>
        <dbReference type="ARBA" id="ARBA00023270"/>
    </source>
</evidence>
<dbReference type="InterPro" id="IPR002915">
    <property type="entry name" value="DeoC/FbaB/LacD_aldolase"/>
</dbReference>
<evidence type="ECO:0000256" key="9">
    <source>
        <dbReference type="PIRSR" id="PIRSR001357-50"/>
    </source>
</evidence>
<dbReference type="CDD" id="cd00959">
    <property type="entry name" value="DeoC"/>
    <property type="match status" value="1"/>
</dbReference>
<dbReference type="Pfam" id="PF01791">
    <property type="entry name" value="DeoC"/>
    <property type="match status" value="1"/>
</dbReference>
<keyword evidence="4" id="KW-0456">Lyase</keyword>
<dbReference type="HAMAP" id="MF_00114">
    <property type="entry name" value="DeoC_type1"/>
    <property type="match status" value="1"/>
</dbReference>
<name>A0A8H6J4Q4_9PEZI</name>
<dbReference type="PIRSF" id="PIRSF001357">
    <property type="entry name" value="DeoC"/>
    <property type="match status" value="1"/>
</dbReference>
<dbReference type="GO" id="GO:0046386">
    <property type="term" value="P:deoxyribose phosphate catabolic process"/>
    <property type="evidence" value="ECO:0007669"/>
    <property type="project" value="UniProtKB-UniPathway"/>
</dbReference>
<keyword evidence="11" id="KW-1185">Reference proteome</keyword>
<dbReference type="PANTHER" id="PTHR10889:SF1">
    <property type="entry name" value="DEOXYRIBOSE-PHOSPHATE ALDOLASE"/>
    <property type="match status" value="1"/>
</dbReference>
<dbReference type="GO" id="GO:0004139">
    <property type="term" value="F:deoxyribose-phosphate aldolase activity"/>
    <property type="evidence" value="ECO:0007669"/>
    <property type="project" value="UniProtKB-EC"/>
</dbReference>
<dbReference type="NCBIfam" id="TIGR00126">
    <property type="entry name" value="deoC"/>
    <property type="match status" value="1"/>
</dbReference>
<evidence type="ECO:0000256" key="7">
    <source>
        <dbReference type="ARBA" id="ARBA00048791"/>
    </source>
</evidence>
<dbReference type="GO" id="GO:0009264">
    <property type="term" value="P:deoxyribonucleotide catabolic process"/>
    <property type="evidence" value="ECO:0007669"/>
    <property type="project" value="InterPro"/>
</dbReference>
<dbReference type="FunFam" id="3.20.20.70:FF:000198">
    <property type="entry name" value="Deoxyribose-phosphate aldolase"/>
    <property type="match status" value="1"/>
</dbReference>
<protein>
    <recommendedName>
        <fullName evidence="2">deoxyribose-phosphate aldolase</fullName>
        <ecNumber evidence="2">4.1.2.4</ecNumber>
    </recommendedName>
    <alternativeName>
        <fullName evidence="6">2-deoxy-D-ribose 5-phosphate aldolase</fullName>
    </alternativeName>
</protein>
<evidence type="ECO:0000256" key="1">
    <source>
        <dbReference type="ARBA" id="ARBA00010936"/>
    </source>
</evidence>
<dbReference type="AlphaFoldDB" id="A0A8H6J4Q4"/>
<dbReference type="EMBL" id="WIGM01001048">
    <property type="protein sequence ID" value="KAF6805971.1"/>
    <property type="molecule type" value="Genomic_DNA"/>
</dbReference>
<evidence type="ECO:0000256" key="2">
    <source>
        <dbReference type="ARBA" id="ARBA00012515"/>
    </source>
</evidence>
<dbReference type="SMART" id="SM01133">
    <property type="entry name" value="DeoC"/>
    <property type="match status" value="1"/>
</dbReference>
<proteinExistence type="inferred from homology"/>
<accession>A0A8H6J4Q4</accession>
<evidence type="ECO:0000313" key="10">
    <source>
        <dbReference type="EMBL" id="KAF6805971.1"/>
    </source>
</evidence>
<dbReference type="GO" id="GO:0005737">
    <property type="term" value="C:cytoplasm"/>
    <property type="evidence" value="ECO:0007669"/>
    <property type="project" value="InterPro"/>
</dbReference>
<dbReference type="Gene3D" id="3.20.20.70">
    <property type="entry name" value="Aldolase class I"/>
    <property type="match status" value="1"/>
</dbReference>
<dbReference type="SUPFAM" id="SSF51569">
    <property type="entry name" value="Aldolase"/>
    <property type="match status" value="1"/>
</dbReference>
<dbReference type="GO" id="GO:0016052">
    <property type="term" value="P:carbohydrate catabolic process"/>
    <property type="evidence" value="ECO:0007669"/>
    <property type="project" value="TreeGrafter"/>
</dbReference>
<evidence type="ECO:0000256" key="4">
    <source>
        <dbReference type="ARBA" id="ARBA00023239"/>
    </source>
</evidence>
<keyword evidence="3" id="KW-0963">Cytoplasm</keyword>
<evidence type="ECO:0000313" key="11">
    <source>
        <dbReference type="Proteomes" id="UP000639643"/>
    </source>
</evidence>
<organism evidence="10 11">
    <name type="scientific">Colletotrichum musicola</name>
    <dbReference type="NCBI Taxonomy" id="2175873"/>
    <lineage>
        <taxon>Eukaryota</taxon>
        <taxon>Fungi</taxon>
        <taxon>Dikarya</taxon>
        <taxon>Ascomycota</taxon>
        <taxon>Pezizomycotina</taxon>
        <taxon>Sordariomycetes</taxon>
        <taxon>Hypocreomycetidae</taxon>
        <taxon>Glomerellales</taxon>
        <taxon>Glomerellaceae</taxon>
        <taxon>Colletotrichum</taxon>
        <taxon>Colletotrichum orchidearum species complex</taxon>
    </lineage>
</organism>
<feature type="active site" description="Proton donor/acceptor" evidence="9">
    <location>
        <position position="206"/>
    </location>
</feature>
<comment type="similarity">
    <text evidence="1">Belongs to the DeoC/FbaB aldolase family. DeoC type 1 subfamily.</text>
</comment>
<evidence type="ECO:0000256" key="8">
    <source>
        <dbReference type="ARBA" id="ARBA00056337"/>
    </source>
</evidence>
<gene>
    <name evidence="10" type="ORF">CMUS01_14491</name>
</gene>
<evidence type="ECO:0000256" key="3">
    <source>
        <dbReference type="ARBA" id="ARBA00022490"/>
    </source>
</evidence>
<feature type="active site" description="Schiff-base intermediate with acetaldehyde" evidence="9">
    <location>
        <position position="167"/>
    </location>
</feature>
<keyword evidence="5 9" id="KW-0704">Schiff base</keyword>
<dbReference type="PANTHER" id="PTHR10889">
    <property type="entry name" value="DEOXYRIBOSE-PHOSPHATE ALDOLASE"/>
    <property type="match status" value="1"/>
</dbReference>
<dbReference type="UniPathway" id="UPA00002">
    <property type="reaction ID" value="UER00468"/>
</dbReference>
<dbReference type="EC" id="4.1.2.4" evidence="2"/>
<comment type="function">
    <text evidence="8">Catalyzes a reversible aldol reaction between acetaldehyde and D-glyceraldehyde 3-phosphate to generate 2-deoxy-D-ribose 5-phosphate.</text>
</comment>
<comment type="caution">
    <text evidence="10">The sequence shown here is derived from an EMBL/GenBank/DDBJ whole genome shotgun (WGS) entry which is preliminary data.</text>
</comment>
<evidence type="ECO:0000256" key="6">
    <source>
        <dbReference type="ARBA" id="ARBA00032755"/>
    </source>
</evidence>
<sequence>MANTQPSNTITVTLQQIAKMIDHSLLHPTMTDADILEGLNIAKRYNVATACVKPYLVPLAKKALAGTDVLVCPVIGFPHGNSTTEIKVLEAEGAAYDGGKEVDMVVNIGKVLGGDWAYVAEEIRRVNDAVAKHGATLKVIFENDYLKEEHIIRLCEICSDVGVAFVKTSTGYGFVKQPNGLYTYAGATVTHLKLMRKHSKPEVQIKAAGGVRTLDDLLHVMSLGVTRIGATATVAIMEAAVSRGITNEPTTVEFKPISSQATGGY</sequence>
<dbReference type="InterPro" id="IPR011343">
    <property type="entry name" value="DeoC"/>
</dbReference>
<dbReference type="Proteomes" id="UP000639643">
    <property type="component" value="Unassembled WGS sequence"/>
</dbReference>
<dbReference type="InterPro" id="IPR013785">
    <property type="entry name" value="Aldolase_TIM"/>
</dbReference>
<dbReference type="InterPro" id="IPR028581">
    <property type="entry name" value="DeoC_typeI"/>
</dbReference>
<dbReference type="OrthoDB" id="70823at2759"/>